<feature type="compositionally biased region" description="Low complexity" evidence="1">
    <location>
        <begin position="129"/>
        <end position="150"/>
    </location>
</feature>
<sequence length="211" mass="23591">MEKICGAVSGIWALKLMDNEHKNESRIKKHGFTLFDIHFNDHHHRETVTVILLRILYTNVNESSQFKISLDQGKYAIIQKPELLPMHVADNMTQCFWECPRRGISIITSQLDTVPEKSSKSTKKKRNSSIENSLSRRSMSSRASINSPSSIPSPINQCIKARFEYIRSNLTFKRAHASAIAVVLANMQRARGTGAALSPGTAVGGSWLTPI</sequence>
<dbReference type="WBParaSite" id="mrna-Wban_10924">
    <property type="protein sequence ID" value="mrna-Wban_10924"/>
    <property type="gene ID" value="Wban_10924"/>
</dbReference>
<reference evidence="3" key="3">
    <citation type="submission" date="2024-02" db="UniProtKB">
        <authorList>
            <consortium name="WormBaseParasite"/>
        </authorList>
    </citation>
    <scope>IDENTIFICATION</scope>
    <source>
        <strain evidence="3">pt0022</strain>
    </source>
</reference>
<reference evidence="2" key="2">
    <citation type="journal article" date="2016" name="Mol. Ecol.">
        <title>Population genomics of the filarial nematode parasite Wuchereria bancrofti from mosquitoes.</title>
        <authorList>
            <person name="Small S.T."/>
            <person name="Reimer L.J."/>
            <person name="Tisch D.J."/>
            <person name="King C.L."/>
            <person name="Christensen B.M."/>
            <person name="Siba P.M."/>
            <person name="Kazura J.W."/>
            <person name="Serre D."/>
            <person name="Zimmerman P.A."/>
        </authorList>
    </citation>
    <scope>NUCLEOTIDE SEQUENCE</scope>
    <source>
        <strain evidence="2">pt0022</strain>
    </source>
</reference>
<proteinExistence type="predicted"/>
<organism evidence="2 3">
    <name type="scientific">Wuchereria bancrofti</name>
    <dbReference type="NCBI Taxonomy" id="6293"/>
    <lineage>
        <taxon>Eukaryota</taxon>
        <taxon>Metazoa</taxon>
        <taxon>Ecdysozoa</taxon>
        <taxon>Nematoda</taxon>
        <taxon>Chromadorea</taxon>
        <taxon>Rhabditida</taxon>
        <taxon>Spirurina</taxon>
        <taxon>Spiruromorpha</taxon>
        <taxon>Filarioidea</taxon>
        <taxon>Onchocercidae</taxon>
        <taxon>Wuchereria</taxon>
    </lineage>
</organism>
<evidence type="ECO:0000313" key="2">
    <source>
        <dbReference type="Proteomes" id="UP000093561"/>
    </source>
</evidence>
<evidence type="ECO:0000256" key="1">
    <source>
        <dbReference type="SAM" id="MobiDB-lite"/>
    </source>
</evidence>
<accession>A0AAF5Q7E2</accession>
<dbReference type="Proteomes" id="UP000093561">
    <property type="component" value="Unassembled WGS sequence"/>
</dbReference>
<feature type="region of interest" description="Disordered" evidence="1">
    <location>
        <begin position="115"/>
        <end position="150"/>
    </location>
</feature>
<dbReference type="AlphaFoldDB" id="A0AAF5Q7E2"/>
<name>A0AAF5Q7E2_WUCBA</name>
<reference evidence="2" key="1">
    <citation type="submission" date="2015-03" db="EMBL/GenBank/DDBJ databases">
        <title>Wuchereria bancrofti Genome Sequencing Papua New Guinea Strain.</title>
        <authorList>
            <person name="Small S.T."/>
            <person name="Serre D."/>
            <person name="Zimmerman P.A."/>
        </authorList>
    </citation>
    <scope>NUCLEOTIDE SEQUENCE [LARGE SCALE GENOMIC DNA]</scope>
    <source>
        <strain evidence="2">pt0022</strain>
    </source>
</reference>
<evidence type="ECO:0000313" key="3">
    <source>
        <dbReference type="WBParaSite" id="mrna-Wban_10924"/>
    </source>
</evidence>
<protein>
    <submittedName>
        <fullName evidence="3">Uncharacterized protein</fullName>
    </submittedName>
</protein>